<dbReference type="SUPFAM" id="SSF47240">
    <property type="entry name" value="Ferritin-like"/>
    <property type="match status" value="2"/>
</dbReference>
<proteinExistence type="predicted"/>
<dbReference type="InterPro" id="IPR009078">
    <property type="entry name" value="Ferritin-like_SF"/>
</dbReference>
<reference evidence="1" key="1">
    <citation type="submission" date="2020-08" db="EMBL/GenBank/DDBJ databases">
        <title>A bifunctional nitrone conjugated secondary metabolite targeting the ribosome.</title>
        <authorList>
            <person name="Limbrick E.M."/>
            <person name="Graf M."/>
            <person name="Derewacz D.K."/>
            <person name="Nguyen F."/>
            <person name="Spraggins J.M."/>
            <person name="Wieland M."/>
            <person name="Ynigez-Gutierrez A.E."/>
            <person name="Reisman B.J."/>
            <person name="Zinshteyn B."/>
            <person name="McCulloch K."/>
            <person name="Iverson T.M."/>
            <person name="Green R."/>
            <person name="Wilson D.N."/>
            <person name="Bachmann B.O."/>
        </authorList>
    </citation>
    <scope>NUCLEOTIDE SEQUENCE</scope>
    <source>
        <strain evidence="1">Africana</strain>
    </source>
</reference>
<evidence type="ECO:0000313" key="1">
    <source>
        <dbReference type="EMBL" id="QLK00910.1"/>
    </source>
</evidence>
<dbReference type="AlphaFoldDB" id="A0A7D6GJD4"/>
<dbReference type="EMBL" id="CP058905">
    <property type="protein sequence ID" value="QLK00910.1"/>
    <property type="molecule type" value="Genomic_DNA"/>
</dbReference>
<gene>
    <name evidence="1" type="ORF">HZU44_13520</name>
</gene>
<accession>A0A7D6GJD4</accession>
<evidence type="ECO:0008006" key="2">
    <source>
        <dbReference type="Google" id="ProtNLM"/>
    </source>
</evidence>
<name>A0A7D6GJD4_9ACTN</name>
<organism evidence="1">
    <name type="scientific">Micromonospora carbonacea</name>
    <dbReference type="NCBI Taxonomy" id="47853"/>
    <lineage>
        <taxon>Bacteria</taxon>
        <taxon>Bacillati</taxon>
        <taxon>Actinomycetota</taxon>
        <taxon>Actinomycetes</taxon>
        <taxon>Micromonosporales</taxon>
        <taxon>Micromonosporaceae</taxon>
        <taxon>Micromonospora</taxon>
    </lineage>
</organism>
<sequence length="410" mass="48459">MGVHVFNPLEHKGIPLEDQIRNWRELNVEPIDPEAVEPYTRCRIITMNGIEVEAINFQHQFARNCPDQEVRRQLAYVRYLESQQQRVVNWLLPGLASVLETTLGYEQVAVDLTAWVARHEPDAYLRQAYEFGVLEDFDHLYRYANLYEMLERRKAGKIVDGLTEVMPGRPTVIEHRHPFDEVRTPYDRESVDPRSKLNALTILSAEQQVMFYYMNVGPQYMEPIARQLYQEISLIEQEHVTHYESLLDPGENWWERLLTHEYNECWLYYSFLQQESDPKVKAVWELHLQMELAHLQQAADLLRRHDGREPEQIVGSAGLPEPLTFEPNKEYLRHLLATQIDLTKLGEGYVREAHERFEWMQRQLHDGQKPPSEQVIDLHRERFGGEYRIETEGPHPVEELRTREGVLRRA</sequence>
<protein>
    <recommendedName>
        <fullName evidence="2">Ferritin-like domain-containing protein</fullName>
    </recommendedName>
</protein>